<dbReference type="GeneID" id="14924771"/>
<dbReference type="Proteomes" id="UP000011083">
    <property type="component" value="Unassembled WGS sequence"/>
</dbReference>
<evidence type="ECO:0000313" key="2">
    <source>
        <dbReference type="Proteomes" id="UP000011083"/>
    </source>
</evidence>
<sequence length="140" mass="15030">MKHKLRGQFGLPLALEPMGLLLAPDPAGPFCSSPTCPTAISPPHFTAIACTSSFYAKHTSVLFCKWVNSTELACPQAPLTSPGAVSIVIKIGPNIISPANLTFLFYQPPQLQSLDPPSGRVAGGYDVRIWGYDFFPNPED</sequence>
<protein>
    <recommendedName>
        <fullName evidence="3">IPT/TIG domain-containing protein</fullName>
    </recommendedName>
</protein>
<dbReference type="KEGG" id="acan:ACA1_001310"/>
<reference evidence="1 2" key="1">
    <citation type="journal article" date="2013" name="Genome Biol.">
        <title>Genome of Acanthamoeba castellanii highlights extensive lateral gene transfer and early evolution of tyrosine kinase signaling.</title>
        <authorList>
            <person name="Clarke M."/>
            <person name="Lohan A.J."/>
            <person name="Liu B."/>
            <person name="Lagkouvardos I."/>
            <person name="Roy S."/>
            <person name="Zafar N."/>
            <person name="Bertelli C."/>
            <person name="Schilde C."/>
            <person name="Kianianmomeni A."/>
            <person name="Burglin T.R."/>
            <person name="Frech C."/>
            <person name="Turcotte B."/>
            <person name="Kopec K.O."/>
            <person name="Synnott J.M."/>
            <person name="Choo C."/>
            <person name="Paponov I."/>
            <person name="Finkler A."/>
            <person name="Soon Heng Tan C."/>
            <person name="Hutchins A.P."/>
            <person name="Weinmeier T."/>
            <person name="Rattei T."/>
            <person name="Chu J.S."/>
            <person name="Gimenez G."/>
            <person name="Irimia M."/>
            <person name="Rigden D.J."/>
            <person name="Fitzpatrick D.A."/>
            <person name="Lorenzo-Morales J."/>
            <person name="Bateman A."/>
            <person name="Chiu C.H."/>
            <person name="Tang P."/>
            <person name="Hegemann P."/>
            <person name="Fromm H."/>
            <person name="Raoult D."/>
            <person name="Greub G."/>
            <person name="Miranda-Saavedra D."/>
            <person name="Chen N."/>
            <person name="Nash P."/>
            <person name="Ginger M.L."/>
            <person name="Horn M."/>
            <person name="Schaap P."/>
            <person name="Caler L."/>
            <person name="Loftus B."/>
        </authorList>
    </citation>
    <scope>NUCLEOTIDE SEQUENCE [LARGE SCALE GENOMIC DNA]</scope>
    <source>
        <strain evidence="1 2">Neff</strain>
    </source>
</reference>
<accession>L8HE14</accession>
<evidence type="ECO:0008006" key="3">
    <source>
        <dbReference type="Google" id="ProtNLM"/>
    </source>
</evidence>
<organism evidence="1 2">
    <name type="scientific">Acanthamoeba castellanii (strain ATCC 30010 / Neff)</name>
    <dbReference type="NCBI Taxonomy" id="1257118"/>
    <lineage>
        <taxon>Eukaryota</taxon>
        <taxon>Amoebozoa</taxon>
        <taxon>Discosea</taxon>
        <taxon>Longamoebia</taxon>
        <taxon>Centramoebida</taxon>
        <taxon>Acanthamoebidae</taxon>
        <taxon>Acanthamoeba</taxon>
    </lineage>
</organism>
<keyword evidence="2" id="KW-1185">Reference proteome</keyword>
<dbReference type="VEuPathDB" id="AmoebaDB:ACA1_001310"/>
<dbReference type="EMBL" id="KB007853">
    <property type="protein sequence ID" value="ELR23779.1"/>
    <property type="molecule type" value="Genomic_DNA"/>
</dbReference>
<dbReference type="RefSeq" id="XP_004353307.1">
    <property type="nucleotide sequence ID" value="XM_004353255.1"/>
</dbReference>
<proteinExistence type="predicted"/>
<feature type="non-terminal residue" evidence="1">
    <location>
        <position position="140"/>
    </location>
</feature>
<name>L8HE14_ACACF</name>
<gene>
    <name evidence="1" type="ORF">ACA1_001310</name>
</gene>
<dbReference type="AlphaFoldDB" id="L8HE14"/>
<evidence type="ECO:0000313" key="1">
    <source>
        <dbReference type="EMBL" id="ELR23779.1"/>
    </source>
</evidence>